<evidence type="ECO:0000313" key="9">
    <source>
        <dbReference type="EMBL" id="CUU40017.1"/>
    </source>
</evidence>
<evidence type="ECO:0000256" key="5">
    <source>
        <dbReference type="ARBA" id="ARBA00023004"/>
    </source>
</evidence>
<dbReference type="InterPro" id="IPR007197">
    <property type="entry name" value="rSAM"/>
</dbReference>
<dbReference type="PANTHER" id="PTHR43787:SF10">
    <property type="entry name" value="COFACTOR MODIFYING PROTEIN"/>
    <property type="match status" value="1"/>
</dbReference>
<dbReference type="InterPro" id="IPR058240">
    <property type="entry name" value="rSAM_sf"/>
</dbReference>
<dbReference type="GO" id="GO:0046872">
    <property type="term" value="F:metal ion binding"/>
    <property type="evidence" value="ECO:0007669"/>
    <property type="project" value="UniProtKB-KW"/>
</dbReference>
<dbReference type="GO" id="GO:0051539">
    <property type="term" value="F:4 iron, 4 sulfur cluster binding"/>
    <property type="evidence" value="ECO:0007669"/>
    <property type="project" value="UniProtKB-KW"/>
</dbReference>
<proteinExistence type="predicted"/>
<dbReference type="CDD" id="cd21109">
    <property type="entry name" value="SPASM"/>
    <property type="match status" value="1"/>
</dbReference>
<dbReference type="PATRIC" id="fig|76936.10.peg.1106"/>
<evidence type="ECO:0000259" key="8">
    <source>
        <dbReference type="Pfam" id="PF13186"/>
    </source>
</evidence>
<dbReference type="Gene3D" id="3.20.20.70">
    <property type="entry name" value="Aldolase class I"/>
    <property type="match status" value="1"/>
</dbReference>
<dbReference type="GO" id="GO:0003824">
    <property type="term" value="F:catalytic activity"/>
    <property type="evidence" value="ECO:0007669"/>
    <property type="project" value="InterPro"/>
</dbReference>
<sequence length="351" mass="41081">MPINIAKRAIKFAYKHSPMFLKTTTRKLTNVDGFYTQKFQNHINSIINLSTPITDKALQKQILKHYLQIVEIEIASFCNRTCWFCPNSHIDRKSASIQLPEQTFLKIIENLAEIDYDKSLNFHRFNEPLANRELILKRVTQARKLLPKAKFTIFTNGDYAQREYFEALQDAGVNNILMSYYYGKNQSFDKQKVIIPAMKKMSHKLGLPYEVINDTMQEYRVRFCLSNLNIEYRTWNPQIIGKSRGGSVELLKQKRIIDSGCFHTAMRFYVDYNGLVMPCCNTRSDEPLHKDFILGDCNTQDLFEIFFAQKSSILRRELFSNDYCAHSFYADSISKICSDCTDRERESFFNL</sequence>
<evidence type="ECO:0000313" key="10">
    <source>
        <dbReference type="Proteomes" id="UP000064525"/>
    </source>
</evidence>
<evidence type="ECO:0000256" key="4">
    <source>
        <dbReference type="ARBA" id="ARBA00022723"/>
    </source>
</evidence>
<keyword evidence="6" id="KW-0411">Iron-sulfur</keyword>
<accession>A0A0S4PVC6</accession>
<gene>
    <name evidence="9" type="ORF">BN2458_PEG1132</name>
</gene>
<dbReference type="InterPro" id="IPR013785">
    <property type="entry name" value="Aldolase_TIM"/>
</dbReference>
<protein>
    <submittedName>
        <fullName evidence="9">BtrN protein</fullName>
    </submittedName>
</protein>
<reference evidence="10" key="1">
    <citation type="submission" date="2015-11" db="EMBL/GenBank/DDBJ databases">
        <authorList>
            <person name="Anvar S.Y."/>
        </authorList>
    </citation>
    <scope>NUCLEOTIDE SEQUENCE [LARGE SCALE GENOMIC DNA]</scope>
</reference>
<organism evidence="9 10">
    <name type="scientific">Helicobacter typhlonius</name>
    <dbReference type="NCBI Taxonomy" id="76936"/>
    <lineage>
        <taxon>Bacteria</taxon>
        <taxon>Pseudomonadati</taxon>
        <taxon>Campylobacterota</taxon>
        <taxon>Epsilonproteobacteria</taxon>
        <taxon>Campylobacterales</taxon>
        <taxon>Helicobacteraceae</taxon>
        <taxon>Helicobacter</taxon>
    </lineage>
</organism>
<dbReference type="InterPro" id="IPR023885">
    <property type="entry name" value="4Fe4S-binding_SPASM_dom"/>
</dbReference>
<feature type="domain" description="Radical SAM core" evidence="7">
    <location>
        <begin position="72"/>
        <end position="179"/>
    </location>
</feature>
<dbReference type="Pfam" id="PF04055">
    <property type="entry name" value="Radical_SAM"/>
    <property type="match status" value="1"/>
</dbReference>
<dbReference type="RefSeq" id="WP_173644077.1">
    <property type="nucleotide sequence ID" value="NZ_CAJTQN010000003.1"/>
</dbReference>
<keyword evidence="3" id="KW-0949">S-adenosyl-L-methionine</keyword>
<dbReference type="CDD" id="cd01335">
    <property type="entry name" value="Radical_SAM"/>
    <property type="match status" value="1"/>
</dbReference>
<keyword evidence="4" id="KW-0479">Metal-binding</keyword>
<comment type="cofactor">
    <cofactor evidence="1">
        <name>[4Fe-4S] cluster</name>
        <dbReference type="ChEBI" id="CHEBI:49883"/>
    </cofactor>
</comment>
<dbReference type="KEGG" id="hty:BN2458_PEG1132"/>
<dbReference type="AlphaFoldDB" id="A0A0S4PVC6"/>
<evidence type="ECO:0000259" key="7">
    <source>
        <dbReference type="Pfam" id="PF04055"/>
    </source>
</evidence>
<evidence type="ECO:0000256" key="6">
    <source>
        <dbReference type="ARBA" id="ARBA00023014"/>
    </source>
</evidence>
<evidence type="ECO:0000256" key="2">
    <source>
        <dbReference type="ARBA" id="ARBA00022485"/>
    </source>
</evidence>
<dbReference type="SFLD" id="SFLDS00029">
    <property type="entry name" value="Radical_SAM"/>
    <property type="match status" value="1"/>
</dbReference>
<evidence type="ECO:0000256" key="1">
    <source>
        <dbReference type="ARBA" id="ARBA00001966"/>
    </source>
</evidence>
<dbReference type="GeneID" id="78151345"/>
<feature type="domain" description="4Fe4S-binding SPASM" evidence="8">
    <location>
        <begin position="261"/>
        <end position="340"/>
    </location>
</feature>
<dbReference type="Pfam" id="PF13186">
    <property type="entry name" value="SPASM"/>
    <property type="match status" value="1"/>
</dbReference>
<evidence type="ECO:0000256" key="3">
    <source>
        <dbReference type="ARBA" id="ARBA00022691"/>
    </source>
</evidence>
<dbReference type="Proteomes" id="UP000064525">
    <property type="component" value="Chromosome I"/>
</dbReference>
<dbReference type="SUPFAM" id="SSF102114">
    <property type="entry name" value="Radical SAM enzymes"/>
    <property type="match status" value="1"/>
</dbReference>
<keyword evidence="2" id="KW-0004">4Fe-4S</keyword>
<name>A0A0S4PVC6_9HELI</name>
<dbReference type="PANTHER" id="PTHR43787">
    <property type="entry name" value="FEMO COFACTOR BIOSYNTHESIS PROTEIN NIFB-RELATED"/>
    <property type="match status" value="1"/>
</dbReference>
<dbReference type="EMBL" id="LN907858">
    <property type="protein sequence ID" value="CUU40017.1"/>
    <property type="molecule type" value="Genomic_DNA"/>
</dbReference>
<keyword evidence="5" id="KW-0408">Iron</keyword>